<dbReference type="Gene3D" id="3.40.50.1820">
    <property type="entry name" value="alpha/beta hydrolase"/>
    <property type="match status" value="1"/>
</dbReference>
<dbReference type="Proteomes" id="UP001642540">
    <property type="component" value="Unassembled WGS sequence"/>
</dbReference>
<name>A0ABP1QL37_9HEXA</name>
<protein>
    <submittedName>
        <fullName evidence="1">Uncharacterized protein</fullName>
    </submittedName>
</protein>
<dbReference type="PANTHER" id="PTHR46331:SF2">
    <property type="entry name" value="VALACYCLOVIR HYDROLASE"/>
    <property type="match status" value="1"/>
</dbReference>
<comment type="caution">
    <text evidence="1">The sequence shown here is derived from an EMBL/GenBank/DDBJ whole genome shotgun (WGS) entry which is preliminary data.</text>
</comment>
<sequence>MCWKLAEFSDIDTWPDELTDKQKFITIYGEEYFRKAFEDLNKLYIEIYNDGGDICKDKLPEIKCQTLIIHGAEDGAVPYSHADYFKKNIALSELVCYMLIIDN</sequence>
<reference evidence="1 2" key="1">
    <citation type="submission" date="2024-08" db="EMBL/GenBank/DDBJ databases">
        <authorList>
            <person name="Cucini C."/>
            <person name="Frati F."/>
        </authorList>
    </citation>
    <scope>NUCLEOTIDE SEQUENCE [LARGE SCALE GENOMIC DNA]</scope>
</reference>
<keyword evidence="2" id="KW-1185">Reference proteome</keyword>
<dbReference type="SUPFAM" id="SSF53474">
    <property type="entry name" value="alpha/beta-Hydrolases"/>
    <property type="match status" value="1"/>
</dbReference>
<proteinExistence type="predicted"/>
<evidence type="ECO:0000313" key="1">
    <source>
        <dbReference type="EMBL" id="CAL8104923.1"/>
    </source>
</evidence>
<dbReference type="EMBL" id="CAXLJM020000036">
    <property type="protein sequence ID" value="CAL8104923.1"/>
    <property type="molecule type" value="Genomic_DNA"/>
</dbReference>
<accession>A0ABP1QL37</accession>
<dbReference type="PANTHER" id="PTHR46331">
    <property type="entry name" value="VALACYCLOVIR HYDROLASE"/>
    <property type="match status" value="1"/>
</dbReference>
<gene>
    <name evidence="1" type="ORF">ODALV1_LOCUS11901</name>
</gene>
<evidence type="ECO:0000313" key="2">
    <source>
        <dbReference type="Proteomes" id="UP001642540"/>
    </source>
</evidence>
<dbReference type="InterPro" id="IPR029058">
    <property type="entry name" value="AB_hydrolase_fold"/>
</dbReference>
<organism evidence="1 2">
    <name type="scientific">Orchesella dallaii</name>
    <dbReference type="NCBI Taxonomy" id="48710"/>
    <lineage>
        <taxon>Eukaryota</taxon>
        <taxon>Metazoa</taxon>
        <taxon>Ecdysozoa</taxon>
        <taxon>Arthropoda</taxon>
        <taxon>Hexapoda</taxon>
        <taxon>Collembola</taxon>
        <taxon>Entomobryomorpha</taxon>
        <taxon>Entomobryoidea</taxon>
        <taxon>Orchesellidae</taxon>
        <taxon>Orchesellinae</taxon>
        <taxon>Orchesella</taxon>
    </lineage>
</organism>